<dbReference type="GO" id="GO:0140098">
    <property type="term" value="F:catalytic activity, acting on RNA"/>
    <property type="evidence" value="ECO:0007669"/>
    <property type="project" value="UniProtKB-ARBA"/>
</dbReference>
<evidence type="ECO:0000259" key="3">
    <source>
        <dbReference type="Pfam" id="PF00849"/>
    </source>
</evidence>
<dbReference type="GO" id="GO:0000455">
    <property type="term" value="P:enzyme-directed rRNA pseudouridine synthesis"/>
    <property type="evidence" value="ECO:0007669"/>
    <property type="project" value="TreeGrafter"/>
</dbReference>
<dbReference type="EMBL" id="DSOK01000342">
    <property type="protein sequence ID" value="HEN16236.1"/>
    <property type="molecule type" value="Genomic_DNA"/>
</dbReference>
<comment type="caution">
    <text evidence="4">The sequence shown here is derived from an EMBL/GenBank/DDBJ whole genome shotgun (WGS) entry which is preliminary data.</text>
</comment>
<dbReference type="CDD" id="cd02869">
    <property type="entry name" value="PseudoU_synth_RluA_like"/>
    <property type="match status" value="1"/>
</dbReference>
<dbReference type="PANTHER" id="PTHR21600">
    <property type="entry name" value="MITOCHONDRIAL RNA PSEUDOURIDINE SYNTHASE"/>
    <property type="match status" value="1"/>
</dbReference>
<proteinExistence type="inferred from homology"/>
<accession>A0A7C2PBD4</accession>
<dbReference type="InterPro" id="IPR020103">
    <property type="entry name" value="PsdUridine_synth_cat_dom_sf"/>
</dbReference>
<protein>
    <submittedName>
        <fullName evidence="4">RluA family pseudouridine synthase</fullName>
    </submittedName>
</protein>
<dbReference type="InterPro" id="IPR006224">
    <property type="entry name" value="PsdUridine_synth_RluA-like_CS"/>
</dbReference>
<organism evidence="4">
    <name type="scientific">Schlesneria paludicola</name>
    <dbReference type="NCBI Taxonomy" id="360056"/>
    <lineage>
        <taxon>Bacteria</taxon>
        <taxon>Pseudomonadati</taxon>
        <taxon>Planctomycetota</taxon>
        <taxon>Planctomycetia</taxon>
        <taxon>Planctomycetales</taxon>
        <taxon>Planctomycetaceae</taxon>
        <taxon>Schlesneria</taxon>
    </lineage>
</organism>
<dbReference type="InterPro" id="IPR006145">
    <property type="entry name" value="PsdUridine_synth_RsuA/RluA"/>
</dbReference>
<evidence type="ECO:0000313" key="4">
    <source>
        <dbReference type="EMBL" id="HEN16236.1"/>
    </source>
</evidence>
<dbReference type="InterPro" id="IPR050188">
    <property type="entry name" value="RluA_PseudoU_synthase"/>
</dbReference>
<comment type="similarity">
    <text evidence="1">Belongs to the pseudouridine synthase RluA family.</text>
</comment>
<dbReference type="Gene3D" id="3.30.2350.10">
    <property type="entry name" value="Pseudouridine synthase"/>
    <property type="match status" value="1"/>
</dbReference>
<dbReference type="SUPFAM" id="SSF55120">
    <property type="entry name" value="Pseudouridine synthase"/>
    <property type="match status" value="1"/>
</dbReference>
<reference evidence="4" key="1">
    <citation type="journal article" date="2020" name="mSystems">
        <title>Genome- and Community-Level Interaction Insights into Carbon Utilization and Element Cycling Functions of Hydrothermarchaeota in Hydrothermal Sediment.</title>
        <authorList>
            <person name="Zhou Z."/>
            <person name="Liu Y."/>
            <person name="Xu W."/>
            <person name="Pan J."/>
            <person name="Luo Z.H."/>
            <person name="Li M."/>
        </authorList>
    </citation>
    <scope>NUCLEOTIDE SEQUENCE [LARGE SCALE GENOMIC DNA]</scope>
    <source>
        <strain evidence="4">SpSt-339</strain>
    </source>
</reference>
<evidence type="ECO:0000256" key="1">
    <source>
        <dbReference type="ARBA" id="ARBA00010876"/>
    </source>
</evidence>
<name>A0A7C2PBD4_9PLAN</name>
<dbReference type="PANTHER" id="PTHR21600:SF44">
    <property type="entry name" value="RIBOSOMAL LARGE SUBUNIT PSEUDOURIDINE SYNTHASE D"/>
    <property type="match status" value="1"/>
</dbReference>
<dbReference type="Pfam" id="PF00849">
    <property type="entry name" value="PseudoU_synth_2"/>
    <property type="match status" value="1"/>
</dbReference>
<evidence type="ECO:0000256" key="2">
    <source>
        <dbReference type="ARBA" id="ARBA00023235"/>
    </source>
</evidence>
<dbReference type="PROSITE" id="PS01129">
    <property type="entry name" value="PSI_RLU"/>
    <property type="match status" value="1"/>
</dbReference>
<dbReference type="GO" id="GO:0003723">
    <property type="term" value="F:RNA binding"/>
    <property type="evidence" value="ECO:0007669"/>
    <property type="project" value="InterPro"/>
</dbReference>
<sequence>MPATSLVVLYEDNHCLAVSKPAGWLTMGDATGDETLLEVAKEYLKQKFAKPGAVFLGVVHRLDRPVSGVVLFARTSKAAARLSAQFRERTVEKVYWAAVAGSGIPDAGELVGQVAKDRRRNVASVTADDGRDSRLGYRVLCRRSAVTLLEIRPLTGRSHQIRVQLAHAGWAIVGDRKYGSTAKFAAGTIALHARSLTFAHPVRQEPVTVTAELPASWNRLGLNWPTGPH</sequence>
<feature type="domain" description="Pseudouridine synthase RsuA/RluA-like" evidence="3">
    <location>
        <begin position="15"/>
        <end position="167"/>
    </location>
</feature>
<dbReference type="AlphaFoldDB" id="A0A7C2PBD4"/>
<dbReference type="GO" id="GO:0009982">
    <property type="term" value="F:pseudouridine synthase activity"/>
    <property type="evidence" value="ECO:0007669"/>
    <property type="project" value="InterPro"/>
</dbReference>
<gene>
    <name evidence="4" type="ORF">ENQ76_12305</name>
</gene>
<keyword evidence="2" id="KW-0413">Isomerase</keyword>